<dbReference type="OrthoDB" id="2130750at2759"/>
<proteinExistence type="predicted"/>
<evidence type="ECO:0000256" key="5">
    <source>
        <dbReference type="ARBA" id="ARBA00023054"/>
    </source>
</evidence>
<gene>
    <name evidence="10" type="ORF">CAPTEDRAFT_186094</name>
</gene>
<evidence type="ECO:0000256" key="7">
    <source>
        <dbReference type="SAM" id="Coils"/>
    </source>
</evidence>
<dbReference type="GO" id="GO:0005874">
    <property type="term" value="C:microtubule"/>
    <property type="evidence" value="ECO:0007669"/>
    <property type="project" value="UniProtKB-KW"/>
</dbReference>
<evidence type="ECO:0000256" key="6">
    <source>
        <dbReference type="ARBA" id="ARBA00023212"/>
    </source>
</evidence>
<dbReference type="OMA" id="GKGHNQC"/>
<keyword evidence="3" id="KW-0493">Microtubule</keyword>
<evidence type="ECO:0000256" key="2">
    <source>
        <dbReference type="ARBA" id="ARBA00022490"/>
    </source>
</evidence>
<sequence length="1329" mass="148676">MSQKSMKTPSKIGRPGAVRPGSMTPSSSKAQSALEKSARAAGLNARVAESYASEMMHHIPGFNSARSKATSCPVFASEHKLPLKNSAKRSVSEDRSLNLKRSTLSVWERLSAPALNQSRRRLANNAPQLWKKRTKNRGTKDGPELETSSAPGDDYKIGDFVYVGGTKPGRIAFIGEAQFAAGEWAGVVLESPVGKNDGSVAGVRYFQCEPKRGVFSRLAKLSKIPVEGGIKSDSTAPPPAASKPRTPTEAPAAKVPATPKTSGLLKRGSISGSHTNLSRASPHSSTQNLSLPPPSSSSSSSSHLRVGERVVVNGTKVGVLRYIGVTEFAKGEWAGIELDDPLGKNDGAVAGKRYFECRPLYGLFSPIHKVQKQQQQHQQQVPVTSARRPSLKFGQLNRERSGSQDSVSSIGSSASSVSRSRPGSSKTPSRSTTLTATTSALQKALKEKEEHIDQLLQEHDLERSEFARASLQVDEAEKALDAMERKLAQSEEGNQILKSRVEALESDLSKVEHQWEEEKRKNEDLQFSIEEVAIDKTDIENTKSSQNKYEADSQKVNEMKTKMEIEEKRANKLQEQLKQVNMQLAEYKGMQKAEDESSEYYLSRIEELTNKLSQAEGKAQEAEAKYSAEIEKNSVHVDGLRKESMRVTELENSITDYKRQIKSHEESIQDFEDQLDSERKKFKKIIAENEELNEKLSSSHESSANYSNEITSLKEAVADLQRLLNASSEKYAQLNEDKMRLEMQISDMVNNSGDSSEQLSTLNEQLMSKDRQLQEVQGTLSEANMQISKLTERVEIENEKKVKEIENLKEKHEQEISDLQGQIKDAQSETEKATFKLTKLKEAFEAEQKDVINSKAKEISEMKSQIARKDEEERNLKHRLNLKEQEVEQIQSQMADAQREKTESDKAIAQLEIEKQQLTSEVAKVIAQKEALAADQNTIQSQHGDWQQKLLALEVKRDDALSAKAKLEKETEELKGKIAELDSELSKVREESRRQQEELRSLEIGSEEAKNKIQQQEADMLSQTADLEKALEDCVQAEVKLKEMTTESESIRLRLAEVEAKLKDKDKEITAVHSQLQTATAAKEKLQLDLDALQLQYNESKARDSKRREEHSVEKSSLQNTLDTTRILLQQKEKEVDRLTNELSSVQNEAAVLRSQSANMTSLELEKHSLEEKLEEMEFALAETQVNMNDNHSAGETKIVELLKSEKETIEAQNSFLNTVIVDQQHKLEEMQARLEVMETGNSSLISGSNDISLELSPQPGRRVPAPRLFCDICDVFDLHETDDCPTQAMEASPPASNHNGKRHESRPYCEICESFGHDTQECDDEQTF</sequence>
<dbReference type="PANTHER" id="PTHR18916:SF82">
    <property type="entry name" value="CAP-GLY DOMAIN-CONTAINING PROTEIN"/>
    <property type="match status" value="1"/>
</dbReference>
<dbReference type="SMART" id="SM01052">
    <property type="entry name" value="CAP_GLY"/>
    <property type="match status" value="2"/>
</dbReference>
<reference evidence="11" key="3">
    <citation type="submission" date="2015-06" db="UniProtKB">
        <authorList>
            <consortium name="EnsemblMetazoa"/>
        </authorList>
    </citation>
    <scope>IDENTIFICATION</scope>
</reference>
<dbReference type="EnsemblMetazoa" id="CapteT186094">
    <property type="protein sequence ID" value="CapteP186094"/>
    <property type="gene ID" value="CapteG186094"/>
</dbReference>
<dbReference type="PROSITE" id="PS50245">
    <property type="entry name" value="CAP_GLY_2"/>
    <property type="match status" value="2"/>
</dbReference>
<dbReference type="InterPro" id="IPR000938">
    <property type="entry name" value="CAP-Gly_domain"/>
</dbReference>
<evidence type="ECO:0000313" key="10">
    <source>
        <dbReference type="EMBL" id="ELT95524.1"/>
    </source>
</evidence>
<dbReference type="PROSITE" id="PS00845">
    <property type="entry name" value="CAP_GLY_1"/>
    <property type="match status" value="2"/>
</dbReference>
<comment type="subcellular location">
    <subcellularLocation>
        <location evidence="1">Cytoplasm</location>
        <location evidence="1">Cytoskeleton</location>
    </subcellularLocation>
</comment>
<feature type="region of interest" description="Disordered" evidence="8">
    <location>
        <begin position="121"/>
        <end position="151"/>
    </location>
</feature>
<keyword evidence="4" id="KW-0677">Repeat</keyword>
<keyword evidence="5 7" id="KW-0175">Coiled coil</keyword>
<feature type="region of interest" description="Disordered" evidence="8">
    <location>
        <begin position="228"/>
        <end position="305"/>
    </location>
</feature>
<dbReference type="PANTHER" id="PTHR18916">
    <property type="entry name" value="DYNACTIN 1-RELATED MICROTUBULE-BINDING"/>
    <property type="match status" value="1"/>
</dbReference>
<keyword evidence="6" id="KW-0206">Cytoskeleton</keyword>
<evidence type="ECO:0000256" key="4">
    <source>
        <dbReference type="ARBA" id="ARBA00022737"/>
    </source>
</evidence>
<feature type="domain" description="CAP-Gly" evidence="9">
    <location>
        <begin position="175"/>
        <end position="217"/>
    </location>
</feature>
<dbReference type="InterPro" id="IPR036859">
    <property type="entry name" value="CAP-Gly_dom_sf"/>
</dbReference>
<evidence type="ECO:0000313" key="12">
    <source>
        <dbReference type="Proteomes" id="UP000014760"/>
    </source>
</evidence>
<dbReference type="SUPFAM" id="SSF90257">
    <property type="entry name" value="Myosin rod fragments"/>
    <property type="match status" value="1"/>
</dbReference>
<dbReference type="EMBL" id="KB309099">
    <property type="protein sequence ID" value="ELT95524.1"/>
    <property type="molecule type" value="Genomic_DNA"/>
</dbReference>
<keyword evidence="12" id="KW-1185">Reference proteome</keyword>
<dbReference type="SUPFAM" id="SSF57997">
    <property type="entry name" value="Tropomyosin"/>
    <property type="match status" value="1"/>
</dbReference>
<dbReference type="HOGENOM" id="CLU_001753_1_0_1"/>
<reference evidence="12" key="1">
    <citation type="submission" date="2012-12" db="EMBL/GenBank/DDBJ databases">
        <authorList>
            <person name="Hellsten U."/>
            <person name="Grimwood J."/>
            <person name="Chapman J.A."/>
            <person name="Shapiro H."/>
            <person name="Aerts A."/>
            <person name="Otillar R.P."/>
            <person name="Terry A.Y."/>
            <person name="Boore J.L."/>
            <person name="Simakov O."/>
            <person name="Marletaz F."/>
            <person name="Cho S.-J."/>
            <person name="Edsinger-Gonzales E."/>
            <person name="Havlak P."/>
            <person name="Kuo D.-H."/>
            <person name="Larsson T."/>
            <person name="Lv J."/>
            <person name="Arendt D."/>
            <person name="Savage R."/>
            <person name="Osoegawa K."/>
            <person name="de Jong P."/>
            <person name="Lindberg D.R."/>
            <person name="Seaver E.C."/>
            <person name="Weisblat D.A."/>
            <person name="Putnam N.H."/>
            <person name="Grigoriev I.V."/>
            <person name="Rokhsar D.S."/>
        </authorList>
    </citation>
    <scope>NUCLEOTIDE SEQUENCE</scope>
    <source>
        <strain evidence="12">I ESC-2004</strain>
    </source>
</reference>
<feature type="coiled-coil region" evidence="7">
    <location>
        <begin position="438"/>
        <end position="521"/>
    </location>
</feature>
<dbReference type="Proteomes" id="UP000014760">
    <property type="component" value="Unassembled WGS sequence"/>
</dbReference>
<protein>
    <recommendedName>
        <fullName evidence="9">CAP-Gly domain-containing protein</fullName>
    </recommendedName>
</protein>
<dbReference type="SUPFAM" id="SSF74924">
    <property type="entry name" value="Cap-Gly domain"/>
    <property type="match status" value="2"/>
</dbReference>
<accession>R7TPD0</accession>
<reference evidence="10 12" key="2">
    <citation type="journal article" date="2013" name="Nature">
        <title>Insights into bilaterian evolution from three spiralian genomes.</title>
        <authorList>
            <person name="Simakov O."/>
            <person name="Marletaz F."/>
            <person name="Cho S.J."/>
            <person name="Edsinger-Gonzales E."/>
            <person name="Havlak P."/>
            <person name="Hellsten U."/>
            <person name="Kuo D.H."/>
            <person name="Larsson T."/>
            <person name="Lv J."/>
            <person name="Arendt D."/>
            <person name="Savage R."/>
            <person name="Osoegawa K."/>
            <person name="de Jong P."/>
            <person name="Grimwood J."/>
            <person name="Chapman J.A."/>
            <person name="Shapiro H."/>
            <person name="Aerts A."/>
            <person name="Otillar R.P."/>
            <person name="Terry A.Y."/>
            <person name="Boore J.L."/>
            <person name="Grigoriev I.V."/>
            <person name="Lindberg D.R."/>
            <person name="Seaver E.C."/>
            <person name="Weisblat D.A."/>
            <person name="Putnam N.H."/>
            <person name="Rokhsar D.S."/>
        </authorList>
    </citation>
    <scope>NUCLEOTIDE SEQUENCE</scope>
    <source>
        <strain evidence="10 12">I ESC-2004</strain>
    </source>
</reference>
<organism evidence="10">
    <name type="scientific">Capitella teleta</name>
    <name type="common">Polychaete worm</name>
    <dbReference type="NCBI Taxonomy" id="283909"/>
    <lineage>
        <taxon>Eukaryota</taxon>
        <taxon>Metazoa</taxon>
        <taxon>Spiralia</taxon>
        <taxon>Lophotrochozoa</taxon>
        <taxon>Annelida</taxon>
        <taxon>Polychaeta</taxon>
        <taxon>Sedentaria</taxon>
        <taxon>Scolecida</taxon>
        <taxon>Capitellidae</taxon>
        <taxon>Capitella</taxon>
    </lineage>
</organism>
<evidence type="ECO:0000256" key="3">
    <source>
        <dbReference type="ARBA" id="ARBA00022701"/>
    </source>
</evidence>
<dbReference type="Gene3D" id="2.30.30.190">
    <property type="entry name" value="CAP Gly-rich-like domain"/>
    <property type="match status" value="2"/>
</dbReference>
<feature type="region of interest" description="Disordered" evidence="8">
    <location>
        <begin position="371"/>
        <end position="437"/>
    </location>
</feature>
<feature type="compositionally biased region" description="Basic and acidic residues" evidence="8">
    <location>
        <begin position="1100"/>
        <end position="1114"/>
    </location>
</feature>
<feature type="compositionally biased region" description="Polar residues" evidence="8">
    <location>
        <begin position="270"/>
        <end position="288"/>
    </location>
</feature>
<dbReference type="EMBL" id="AMQN01011781">
    <property type="status" value="NOT_ANNOTATED_CDS"/>
    <property type="molecule type" value="Genomic_DNA"/>
</dbReference>
<evidence type="ECO:0000256" key="1">
    <source>
        <dbReference type="ARBA" id="ARBA00004245"/>
    </source>
</evidence>
<dbReference type="STRING" id="283909.R7TPD0"/>
<feature type="compositionally biased region" description="Low complexity" evidence="8">
    <location>
        <begin position="247"/>
        <end position="261"/>
    </location>
</feature>
<name>R7TPD0_CAPTE</name>
<feature type="compositionally biased region" description="Low complexity" evidence="8">
    <location>
        <begin position="372"/>
        <end position="381"/>
    </location>
</feature>
<dbReference type="FunCoup" id="R7TPD0">
    <property type="interactions" value="648"/>
</dbReference>
<keyword evidence="2" id="KW-0963">Cytoplasm</keyword>
<feature type="compositionally biased region" description="Low complexity" evidence="8">
    <location>
        <begin position="403"/>
        <end position="437"/>
    </location>
</feature>
<feature type="domain" description="CAP-Gly" evidence="9">
    <location>
        <begin position="324"/>
        <end position="366"/>
    </location>
</feature>
<feature type="region of interest" description="Disordered" evidence="8">
    <location>
        <begin position="1100"/>
        <end position="1119"/>
    </location>
</feature>
<feature type="region of interest" description="Disordered" evidence="8">
    <location>
        <begin position="1"/>
        <end position="42"/>
    </location>
</feature>
<evidence type="ECO:0000256" key="8">
    <source>
        <dbReference type="SAM" id="MobiDB-lite"/>
    </source>
</evidence>
<evidence type="ECO:0000259" key="9">
    <source>
        <dbReference type="PROSITE" id="PS50245"/>
    </source>
</evidence>
<evidence type="ECO:0000313" key="11">
    <source>
        <dbReference type="EnsemblMetazoa" id="CapteP186094"/>
    </source>
</evidence>
<feature type="region of interest" description="Disordered" evidence="8">
    <location>
        <begin position="1286"/>
        <end position="1305"/>
    </location>
</feature>
<dbReference type="Pfam" id="PF16641">
    <property type="entry name" value="CLIP1_ZNF"/>
    <property type="match status" value="2"/>
</dbReference>
<dbReference type="InterPro" id="IPR032108">
    <property type="entry name" value="CLIP1_ZNF"/>
</dbReference>
<dbReference type="Pfam" id="PF01302">
    <property type="entry name" value="CAP_GLY"/>
    <property type="match status" value="2"/>
</dbReference>